<evidence type="ECO:0000256" key="2">
    <source>
        <dbReference type="ARBA" id="ARBA00022679"/>
    </source>
</evidence>
<evidence type="ECO:0000256" key="3">
    <source>
        <dbReference type="RuleBase" id="RU003694"/>
    </source>
</evidence>
<dbReference type="SUPFAM" id="SSF53901">
    <property type="entry name" value="Thiolase-like"/>
    <property type="match status" value="2"/>
</dbReference>
<sequence>MGSWASCRPDDIVISGIGITSAIGQGQAAFAAALLDGRHAFSVLNRPGRQKGSSSFLGAEIESLVMPERLSKRLLRTASFSGQAAMATMHEAWEDAVLDQVEPERIGLIIGGSNLQQREALQVYASYSERPSFLRPTYAMTYMDSDLCGLCTEQFGIRGFAFTLGGASASGQAVIAQAVQAVSSGEVDACIAVGALADLSYMELAAFRSLGAMGSDQYADRPDLACRPFDGGRDGFIYGENCAAVVIERASCAGKRGVLPYAAITATAIAMDGNRNPNPSYEGEMRVIREALRRAGITAADIDYVNPHGTGSPVGDDTELRALKDSGLSHAYINATKSITGHGLSAAGAVEIIAVLLQMRNSRLHPTRNLELPVDETFNWVKEQFVPYSISHALCLSMGFGGMNTAVTLQKI</sequence>
<dbReference type="GO" id="GO:0005829">
    <property type="term" value="C:cytosol"/>
    <property type="evidence" value="ECO:0007669"/>
    <property type="project" value="TreeGrafter"/>
</dbReference>
<dbReference type="Gene3D" id="3.40.47.10">
    <property type="match status" value="2"/>
</dbReference>
<dbReference type="CDD" id="cd00834">
    <property type="entry name" value="KAS_I_II"/>
    <property type="match status" value="1"/>
</dbReference>
<dbReference type="PROSITE" id="PS52004">
    <property type="entry name" value="KS3_2"/>
    <property type="match status" value="1"/>
</dbReference>
<dbReference type="InterPro" id="IPR014031">
    <property type="entry name" value="Ketoacyl_synth_C"/>
</dbReference>
<dbReference type="InterPro" id="IPR016039">
    <property type="entry name" value="Thiolase-like"/>
</dbReference>
<dbReference type="Pfam" id="PF00109">
    <property type="entry name" value="ketoacyl-synt"/>
    <property type="match status" value="1"/>
</dbReference>
<dbReference type="GO" id="GO:0004315">
    <property type="term" value="F:3-oxoacyl-[acyl-carrier-protein] synthase activity"/>
    <property type="evidence" value="ECO:0007669"/>
    <property type="project" value="TreeGrafter"/>
</dbReference>
<dbReference type="Proteomes" id="UP000036061">
    <property type="component" value="Chromosome"/>
</dbReference>
<dbReference type="NCBIfam" id="NF005490">
    <property type="entry name" value="PRK07103.1"/>
    <property type="match status" value="1"/>
</dbReference>
<dbReference type="PANTHER" id="PTHR11712:SF336">
    <property type="entry name" value="3-OXOACYL-[ACYL-CARRIER-PROTEIN] SYNTHASE, MITOCHONDRIAL"/>
    <property type="match status" value="1"/>
</dbReference>
<dbReference type="PANTHER" id="PTHR11712">
    <property type="entry name" value="POLYKETIDE SYNTHASE-RELATED"/>
    <property type="match status" value="1"/>
</dbReference>
<dbReference type="InterPro" id="IPR000794">
    <property type="entry name" value="Beta-ketoacyl_synthase"/>
</dbReference>
<keyword evidence="2 3" id="KW-0808">Transferase</keyword>
<dbReference type="SMART" id="SM00825">
    <property type="entry name" value="PKS_KS"/>
    <property type="match status" value="1"/>
</dbReference>
<evidence type="ECO:0000313" key="5">
    <source>
        <dbReference type="EMBL" id="AWX58466.1"/>
    </source>
</evidence>
<evidence type="ECO:0000256" key="1">
    <source>
        <dbReference type="ARBA" id="ARBA00008467"/>
    </source>
</evidence>
<name>A0A2Z4MPH3_BREBE</name>
<comment type="similarity">
    <text evidence="1 3">Belongs to the thiolase-like superfamily. Beta-ketoacyl-ACP synthases family.</text>
</comment>
<dbReference type="EMBL" id="CP030117">
    <property type="protein sequence ID" value="AWX58466.1"/>
    <property type="molecule type" value="Genomic_DNA"/>
</dbReference>
<dbReference type="InterPro" id="IPR014030">
    <property type="entry name" value="Ketoacyl_synth_N"/>
</dbReference>
<dbReference type="AlphaFoldDB" id="A0A2Z4MPH3"/>
<evidence type="ECO:0000313" key="6">
    <source>
        <dbReference type="Proteomes" id="UP000036061"/>
    </source>
</evidence>
<dbReference type="InterPro" id="IPR020841">
    <property type="entry name" value="PKS_Beta-ketoAc_synthase_dom"/>
</dbReference>
<feature type="domain" description="Ketosynthase family 3 (KS3)" evidence="4">
    <location>
        <begin position="9"/>
        <end position="411"/>
    </location>
</feature>
<reference evidence="5 6" key="1">
    <citation type="journal article" date="2015" name="Genome Announc.">
        <title>Draft Genome Sequence of Brevibacillus brevis DZQ7, a Plant Growth-Promoting Rhizobacterium with Broad-Spectrum Antimicrobial Activity.</title>
        <authorList>
            <person name="Hou Q."/>
            <person name="Wang C."/>
            <person name="Hou X."/>
            <person name="Xia Z."/>
            <person name="Ye J."/>
            <person name="Liu K."/>
            <person name="Liu H."/>
            <person name="Wang J."/>
            <person name="Guo H."/>
            <person name="Yu X."/>
            <person name="Yang Y."/>
            <person name="Du B."/>
            <person name="Ding Y."/>
        </authorList>
    </citation>
    <scope>NUCLEOTIDE SEQUENCE [LARGE SCALE GENOMIC DNA]</scope>
    <source>
        <strain evidence="5 6">DZQ7</strain>
    </source>
</reference>
<dbReference type="RefSeq" id="WP_048034929.1">
    <property type="nucleotide sequence ID" value="NZ_CP030117.1"/>
</dbReference>
<evidence type="ECO:0000259" key="4">
    <source>
        <dbReference type="PROSITE" id="PS52004"/>
    </source>
</evidence>
<dbReference type="GO" id="GO:0006633">
    <property type="term" value="P:fatty acid biosynthetic process"/>
    <property type="evidence" value="ECO:0007669"/>
    <property type="project" value="TreeGrafter"/>
</dbReference>
<gene>
    <name evidence="5" type="ORF">AB432_027005</name>
</gene>
<accession>A0A2Z4MPH3</accession>
<proteinExistence type="inferred from homology"/>
<organism evidence="5 6">
    <name type="scientific">Brevibacillus brevis</name>
    <name type="common">Bacillus brevis</name>
    <dbReference type="NCBI Taxonomy" id="1393"/>
    <lineage>
        <taxon>Bacteria</taxon>
        <taxon>Bacillati</taxon>
        <taxon>Bacillota</taxon>
        <taxon>Bacilli</taxon>
        <taxon>Bacillales</taxon>
        <taxon>Paenibacillaceae</taxon>
        <taxon>Brevibacillus</taxon>
    </lineage>
</organism>
<protein>
    <submittedName>
        <fullName evidence="5">Polyketide beta-ketoacyl:ACP synthase</fullName>
    </submittedName>
</protein>
<dbReference type="Pfam" id="PF02801">
    <property type="entry name" value="Ketoacyl-synt_C"/>
    <property type="match status" value="1"/>
</dbReference>